<evidence type="ECO:0000256" key="1">
    <source>
        <dbReference type="SAM" id="SignalP"/>
    </source>
</evidence>
<organism evidence="4">
    <name type="scientific">Nippostrongylus brasiliensis</name>
    <name type="common">Rat hookworm</name>
    <dbReference type="NCBI Taxonomy" id="27835"/>
    <lineage>
        <taxon>Eukaryota</taxon>
        <taxon>Metazoa</taxon>
        <taxon>Ecdysozoa</taxon>
        <taxon>Nematoda</taxon>
        <taxon>Chromadorea</taxon>
        <taxon>Rhabditida</taxon>
        <taxon>Rhabditina</taxon>
        <taxon>Rhabditomorpha</taxon>
        <taxon>Strongyloidea</taxon>
        <taxon>Heligmosomidae</taxon>
        <taxon>Nippostrongylus</taxon>
    </lineage>
</organism>
<feature type="chain" id="PRO_5043124879" evidence="1">
    <location>
        <begin position="18"/>
        <end position="68"/>
    </location>
</feature>
<reference evidence="4" key="1">
    <citation type="submission" date="2017-02" db="UniProtKB">
        <authorList>
            <consortium name="WormBaseParasite"/>
        </authorList>
    </citation>
    <scope>IDENTIFICATION</scope>
</reference>
<dbReference type="WBParaSite" id="NBR_0000654901-mRNA-1">
    <property type="protein sequence ID" value="NBR_0000654901-mRNA-1"/>
    <property type="gene ID" value="NBR_0000654901"/>
</dbReference>
<protein>
    <submittedName>
        <fullName evidence="4">LRRNT_2 domain-containing protein</fullName>
    </submittedName>
</protein>
<accession>A0A0N4XUX6</accession>
<dbReference type="AlphaFoldDB" id="A0A0N4XUX6"/>
<gene>
    <name evidence="2" type="ORF">NBR_LOCUS6550</name>
</gene>
<evidence type="ECO:0000313" key="4">
    <source>
        <dbReference type="WBParaSite" id="NBR_0000654901-mRNA-1"/>
    </source>
</evidence>
<dbReference type="Proteomes" id="UP000271162">
    <property type="component" value="Unassembled WGS sequence"/>
</dbReference>
<feature type="signal peptide" evidence="1">
    <location>
        <begin position="1"/>
        <end position="17"/>
    </location>
</feature>
<name>A0A0N4XUX6_NIPBR</name>
<sequence>MLLRSVGLLLGLLAVQAAKAPNELSCDFRRPCCWQSLDPNTHWSAGYVVMVYVNERAVVNVNEPKRFG</sequence>
<reference evidence="2 3" key="2">
    <citation type="submission" date="2018-11" db="EMBL/GenBank/DDBJ databases">
        <authorList>
            <consortium name="Pathogen Informatics"/>
        </authorList>
    </citation>
    <scope>NUCLEOTIDE SEQUENCE [LARGE SCALE GENOMIC DNA]</scope>
</reference>
<dbReference type="EMBL" id="UYSL01019808">
    <property type="protein sequence ID" value="VDL70139.1"/>
    <property type="molecule type" value="Genomic_DNA"/>
</dbReference>
<evidence type="ECO:0000313" key="3">
    <source>
        <dbReference type="Proteomes" id="UP000271162"/>
    </source>
</evidence>
<evidence type="ECO:0000313" key="2">
    <source>
        <dbReference type="EMBL" id="VDL70139.1"/>
    </source>
</evidence>
<keyword evidence="1" id="KW-0732">Signal</keyword>
<proteinExistence type="predicted"/>
<keyword evidence="3" id="KW-1185">Reference proteome</keyword>